<gene>
    <name evidence="10" type="primary">secG</name>
    <name evidence="10" type="ORF">COV10_02280</name>
</gene>
<comment type="subcellular location">
    <subcellularLocation>
        <location evidence="9">Cell membrane</location>
        <topology evidence="9">Multi-pass membrane protein</topology>
    </subcellularLocation>
    <subcellularLocation>
        <location evidence="1">Membrane</location>
        <topology evidence="1">Multi-pass membrane protein</topology>
    </subcellularLocation>
</comment>
<name>A0A2H0REL6_9BACT</name>
<comment type="similarity">
    <text evidence="2 9">Belongs to the SecG family.</text>
</comment>
<evidence type="ECO:0000313" key="10">
    <source>
        <dbReference type="EMBL" id="PIR44880.1"/>
    </source>
</evidence>
<evidence type="ECO:0000256" key="4">
    <source>
        <dbReference type="ARBA" id="ARBA00022692"/>
    </source>
</evidence>
<dbReference type="Proteomes" id="UP000228767">
    <property type="component" value="Unassembled WGS sequence"/>
</dbReference>
<feature type="transmembrane region" description="Helical" evidence="9">
    <location>
        <begin position="54"/>
        <end position="74"/>
    </location>
</feature>
<keyword evidence="6 9" id="KW-1133">Transmembrane helix</keyword>
<evidence type="ECO:0000256" key="7">
    <source>
        <dbReference type="ARBA" id="ARBA00023010"/>
    </source>
</evidence>
<evidence type="ECO:0000256" key="2">
    <source>
        <dbReference type="ARBA" id="ARBA00008445"/>
    </source>
</evidence>
<reference evidence="10 11" key="1">
    <citation type="submission" date="2017-09" db="EMBL/GenBank/DDBJ databases">
        <title>Depth-based differentiation of microbial function through sediment-hosted aquifers and enrichment of novel symbionts in the deep terrestrial subsurface.</title>
        <authorList>
            <person name="Probst A.J."/>
            <person name="Ladd B."/>
            <person name="Jarett J.K."/>
            <person name="Geller-Mcgrath D.E."/>
            <person name="Sieber C.M."/>
            <person name="Emerson J.B."/>
            <person name="Anantharaman K."/>
            <person name="Thomas B.C."/>
            <person name="Malmstrom R."/>
            <person name="Stieglmeier M."/>
            <person name="Klingl A."/>
            <person name="Woyke T."/>
            <person name="Ryan C.M."/>
            <person name="Banfield J.F."/>
        </authorList>
    </citation>
    <scope>NUCLEOTIDE SEQUENCE [LARGE SCALE GENOMIC DNA]</scope>
    <source>
        <strain evidence="10">CG10_big_fil_rev_8_21_14_0_10_51_16</strain>
    </source>
</reference>
<keyword evidence="8 9" id="KW-0472">Membrane</keyword>
<dbReference type="GO" id="GO:0009306">
    <property type="term" value="P:protein secretion"/>
    <property type="evidence" value="ECO:0007669"/>
    <property type="project" value="UniProtKB-UniRule"/>
</dbReference>
<organism evidence="10 11">
    <name type="scientific">Candidatus Vogelbacteria bacterium CG10_big_fil_rev_8_21_14_0_10_51_16</name>
    <dbReference type="NCBI Taxonomy" id="1975045"/>
    <lineage>
        <taxon>Bacteria</taxon>
        <taxon>Candidatus Vogeliibacteriota</taxon>
    </lineage>
</organism>
<dbReference type="GO" id="GO:0015450">
    <property type="term" value="F:protein-transporting ATPase activity"/>
    <property type="evidence" value="ECO:0007669"/>
    <property type="project" value="UniProtKB-UniRule"/>
</dbReference>
<keyword evidence="9" id="KW-1003">Cell membrane</keyword>
<evidence type="ECO:0000313" key="11">
    <source>
        <dbReference type="Proteomes" id="UP000228767"/>
    </source>
</evidence>
<evidence type="ECO:0000256" key="8">
    <source>
        <dbReference type="ARBA" id="ARBA00023136"/>
    </source>
</evidence>
<proteinExistence type="inferred from homology"/>
<keyword evidence="5 9" id="KW-0653">Protein transport</keyword>
<keyword evidence="3 9" id="KW-0813">Transport</keyword>
<feature type="transmembrane region" description="Helical" evidence="9">
    <location>
        <begin position="6"/>
        <end position="25"/>
    </location>
</feature>
<protein>
    <recommendedName>
        <fullName evidence="9">Protein-export membrane protein SecG</fullName>
    </recommendedName>
</protein>
<evidence type="ECO:0000256" key="1">
    <source>
        <dbReference type="ARBA" id="ARBA00004141"/>
    </source>
</evidence>
<dbReference type="NCBIfam" id="TIGR00810">
    <property type="entry name" value="secG"/>
    <property type="match status" value="1"/>
</dbReference>
<evidence type="ECO:0000256" key="3">
    <source>
        <dbReference type="ARBA" id="ARBA00022448"/>
    </source>
</evidence>
<sequence>MDILRTTVPYIQIGLAVILVVLVLLQQNESSLGSAFGGSGESSFRTKRGAEKTLFLATIVVSILFVAIAVISLVL</sequence>
<evidence type="ECO:0000256" key="9">
    <source>
        <dbReference type="RuleBase" id="RU365087"/>
    </source>
</evidence>
<comment type="caution">
    <text evidence="10">The sequence shown here is derived from an EMBL/GenBank/DDBJ whole genome shotgun (WGS) entry which is preliminary data.</text>
</comment>
<dbReference type="EMBL" id="PCYI01000017">
    <property type="protein sequence ID" value="PIR44880.1"/>
    <property type="molecule type" value="Genomic_DNA"/>
</dbReference>
<dbReference type="Pfam" id="PF03840">
    <property type="entry name" value="SecG"/>
    <property type="match status" value="1"/>
</dbReference>
<evidence type="ECO:0000256" key="6">
    <source>
        <dbReference type="ARBA" id="ARBA00022989"/>
    </source>
</evidence>
<dbReference type="InterPro" id="IPR004692">
    <property type="entry name" value="SecG"/>
</dbReference>
<keyword evidence="7 9" id="KW-0811">Translocation</keyword>
<keyword evidence="4 9" id="KW-0812">Transmembrane</keyword>
<dbReference type="GO" id="GO:0005886">
    <property type="term" value="C:plasma membrane"/>
    <property type="evidence" value="ECO:0007669"/>
    <property type="project" value="UniProtKB-SubCell"/>
</dbReference>
<dbReference type="PRINTS" id="PR01651">
    <property type="entry name" value="SECGEXPORT"/>
</dbReference>
<accession>A0A2H0REL6</accession>
<evidence type="ECO:0000256" key="5">
    <source>
        <dbReference type="ARBA" id="ARBA00022927"/>
    </source>
</evidence>
<comment type="function">
    <text evidence="9">Involved in protein export. Participates in an early event of protein translocation.</text>
</comment>
<dbReference type="AlphaFoldDB" id="A0A2H0REL6"/>